<name>A0A6V7RIN7_9STAP</name>
<dbReference type="AlphaFoldDB" id="A0A6V7RIN7"/>
<proteinExistence type="predicted"/>
<keyword evidence="1" id="KW-0472">Membrane</keyword>
<feature type="transmembrane region" description="Helical" evidence="1">
    <location>
        <begin position="6"/>
        <end position="25"/>
    </location>
</feature>
<keyword evidence="1" id="KW-1133">Transmembrane helix</keyword>
<dbReference type="Proteomes" id="UP000589351">
    <property type="component" value="Unassembled WGS sequence"/>
</dbReference>
<protein>
    <recommendedName>
        <fullName evidence="4">Cysteine/O-acetylserine efflux protein</fullName>
    </recommendedName>
</protein>
<dbReference type="EMBL" id="CAJEWD010000008">
    <property type="protein sequence ID" value="CAD2077523.1"/>
    <property type="molecule type" value="Genomic_DNA"/>
</dbReference>
<evidence type="ECO:0000313" key="2">
    <source>
        <dbReference type="EMBL" id="CAD2077523.1"/>
    </source>
</evidence>
<keyword evidence="3" id="KW-1185">Reference proteome</keyword>
<accession>A0A6V7RIN7</accession>
<gene>
    <name evidence="2" type="ORF">JEODO184_01175</name>
</gene>
<evidence type="ECO:0008006" key="4">
    <source>
        <dbReference type="Google" id="ProtNLM"/>
    </source>
</evidence>
<comment type="caution">
    <text evidence="2">The sequence shown here is derived from an EMBL/GenBank/DDBJ whole genome shotgun (WGS) entry which is preliminary data.</text>
</comment>
<sequence>MLSFLIYITVTSITPGPSNLFIMLSSKTFGIKGASRFIAGILAGFLFLACLSLVLLYTLNDLLPEIQSVLKYSVLYTYYILPIKPLKCQLMKMKVKPINHLNQSF</sequence>
<reference evidence="2 3" key="1">
    <citation type="submission" date="2020-07" db="EMBL/GenBank/DDBJ databases">
        <authorList>
            <person name="Criscuolo A."/>
        </authorList>
    </citation>
    <scope>NUCLEOTIDE SEQUENCE [LARGE SCALE GENOMIC DNA]</scope>
    <source>
        <strain evidence="2">CIP111649</strain>
    </source>
</reference>
<organism evidence="2 3">
    <name type="scientific">Jeotgalicoccus meleagridis</name>
    <dbReference type="NCBI Taxonomy" id="2759181"/>
    <lineage>
        <taxon>Bacteria</taxon>
        <taxon>Bacillati</taxon>
        <taxon>Bacillota</taxon>
        <taxon>Bacilli</taxon>
        <taxon>Bacillales</taxon>
        <taxon>Staphylococcaceae</taxon>
        <taxon>Jeotgalicoccus</taxon>
    </lineage>
</organism>
<evidence type="ECO:0000256" key="1">
    <source>
        <dbReference type="SAM" id="Phobius"/>
    </source>
</evidence>
<keyword evidence="1" id="KW-0812">Transmembrane</keyword>
<evidence type="ECO:0000313" key="3">
    <source>
        <dbReference type="Proteomes" id="UP000589351"/>
    </source>
</evidence>
<feature type="transmembrane region" description="Helical" evidence="1">
    <location>
        <begin position="37"/>
        <end position="57"/>
    </location>
</feature>